<sequence length="105" mass="10957">MAETRASADAMASAASKFDEVNSDLQKMLSDLMNNLSALSGSWKGLGAAAFEQVKQEYAADLRSLNNALTETAEAIRTSGTSYTSADTEAASRVAKTGGTFSLPL</sequence>
<dbReference type="NCBIfam" id="TIGR03930">
    <property type="entry name" value="WXG100_ESAT6"/>
    <property type="match status" value="1"/>
</dbReference>
<dbReference type="InterPro" id="IPR036689">
    <property type="entry name" value="ESAT-6-like_sf"/>
</dbReference>
<evidence type="ECO:0000256" key="1">
    <source>
        <dbReference type="RuleBase" id="RU362001"/>
    </source>
</evidence>
<accession>A0ABQ3XIQ3</accession>
<comment type="similarity">
    <text evidence="1">Belongs to the WXG100 family.</text>
</comment>
<comment type="caution">
    <text evidence="2">The sequence shown here is derived from an EMBL/GenBank/DDBJ whole genome shotgun (WGS) entry which is preliminary data.</text>
</comment>
<protein>
    <recommendedName>
        <fullName evidence="1">ESAT-6-like protein</fullName>
    </recommendedName>
</protein>
<dbReference type="EMBL" id="BOMG01000084">
    <property type="protein sequence ID" value="GID58381.1"/>
    <property type="molecule type" value="Genomic_DNA"/>
</dbReference>
<keyword evidence="3" id="KW-1185">Reference proteome</keyword>
<gene>
    <name evidence="2" type="ORF">Aco03nite_067850</name>
</gene>
<dbReference type="InterPro" id="IPR010310">
    <property type="entry name" value="T7SS_ESAT-6-like"/>
</dbReference>
<dbReference type="RefSeq" id="WP_203802425.1">
    <property type="nucleotide sequence ID" value="NZ_BAAAQE010000010.1"/>
</dbReference>
<reference evidence="2 3" key="1">
    <citation type="submission" date="2021-01" db="EMBL/GenBank/DDBJ databases">
        <title>Whole genome shotgun sequence of Actinoplanes couchii NBRC 106145.</title>
        <authorList>
            <person name="Komaki H."/>
            <person name="Tamura T."/>
        </authorList>
    </citation>
    <scope>NUCLEOTIDE SEQUENCE [LARGE SCALE GENOMIC DNA]</scope>
    <source>
        <strain evidence="2 3">NBRC 106145</strain>
    </source>
</reference>
<proteinExistence type="inferred from homology"/>
<dbReference type="Gene3D" id="1.10.287.1060">
    <property type="entry name" value="ESAT-6-like"/>
    <property type="match status" value="1"/>
</dbReference>
<evidence type="ECO:0000313" key="2">
    <source>
        <dbReference type="EMBL" id="GID58381.1"/>
    </source>
</evidence>
<dbReference type="Proteomes" id="UP000612282">
    <property type="component" value="Unassembled WGS sequence"/>
</dbReference>
<dbReference type="SUPFAM" id="SSF140453">
    <property type="entry name" value="EsxAB dimer-like"/>
    <property type="match status" value="1"/>
</dbReference>
<organism evidence="2 3">
    <name type="scientific">Actinoplanes couchii</name>
    <dbReference type="NCBI Taxonomy" id="403638"/>
    <lineage>
        <taxon>Bacteria</taxon>
        <taxon>Bacillati</taxon>
        <taxon>Actinomycetota</taxon>
        <taxon>Actinomycetes</taxon>
        <taxon>Micromonosporales</taxon>
        <taxon>Micromonosporaceae</taxon>
        <taxon>Actinoplanes</taxon>
    </lineage>
</organism>
<name>A0ABQ3XIQ3_9ACTN</name>
<evidence type="ECO:0000313" key="3">
    <source>
        <dbReference type="Proteomes" id="UP000612282"/>
    </source>
</evidence>
<dbReference type="Pfam" id="PF06013">
    <property type="entry name" value="WXG100"/>
    <property type="match status" value="1"/>
</dbReference>